<reference evidence="5" key="1">
    <citation type="submission" date="2021-02" db="EMBL/GenBank/DDBJ databases">
        <authorList>
            <person name="Nowell W R."/>
        </authorList>
    </citation>
    <scope>NUCLEOTIDE SEQUENCE</scope>
</reference>
<gene>
    <name evidence="5" type="ORF">XAT740_LOCUS45496</name>
</gene>
<feature type="coiled-coil region" evidence="4">
    <location>
        <begin position="106"/>
        <end position="147"/>
    </location>
</feature>
<organism evidence="5 6">
    <name type="scientific">Adineta ricciae</name>
    <name type="common">Rotifer</name>
    <dbReference type="NCBI Taxonomy" id="249248"/>
    <lineage>
        <taxon>Eukaryota</taxon>
        <taxon>Metazoa</taxon>
        <taxon>Spiralia</taxon>
        <taxon>Gnathifera</taxon>
        <taxon>Rotifera</taxon>
        <taxon>Eurotatoria</taxon>
        <taxon>Bdelloidea</taxon>
        <taxon>Adinetida</taxon>
        <taxon>Adinetidae</taxon>
        <taxon>Adineta</taxon>
    </lineage>
</organism>
<evidence type="ECO:0000256" key="2">
    <source>
        <dbReference type="ARBA" id="ARBA00022737"/>
    </source>
</evidence>
<proteinExistence type="predicted"/>
<dbReference type="InterPro" id="IPR001258">
    <property type="entry name" value="NHL_repeat"/>
</dbReference>
<evidence type="ECO:0000256" key="3">
    <source>
        <dbReference type="ARBA" id="ARBA00023180"/>
    </source>
</evidence>
<dbReference type="AlphaFoldDB" id="A0A815Z6N4"/>
<keyword evidence="6" id="KW-1185">Reference proteome</keyword>
<keyword evidence="4" id="KW-0175">Coiled coil</keyword>
<dbReference type="SUPFAM" id="SSF101898">
    <property type="entry name" value="NHL repeat"/>
    <property type="match status" value="1"/>
</dbReference>
<evidence type="ECO:0000256" key="4">
    <source>
        <dbReference type="SAM" id="Coils"/>
    </source>
</evidence>
<dbReference type="PANTHER" id="PTHR10680:SF28">
    <property type="entry name" value="SMP-30_GLUCONOLACTONASE_LRE-LIKE REGION DOMAIN-CONTAINING PROTEIN"/>
    <property type="match status" value="1"/>
</dbReference>
<dbReference type="Gene3D" id="2.120.10.30">
    <property type="entry name" value="TolB, C-terminal domain"/>
    <property type="match status" value="2"/>
</dbReference>
<dbReference type="GO" id="GO:0005576">
    <property type="term" value="C:extracellular region"/>
    <property type="evidence" value="ECO:0007669"/>
    <property type="project" value="TreeGrafter"/>
</dbReference>
<name>A0A815Z6N4_ADIRI</name>
<dbReference type="PANTHER" id="PTHR10680">
    <property type="entry name" value="PEPTIDYL-GLYCINE ALPHA-AMIDATING MONOOXYGENASE"/>
    <property type="match status" value="1"/>
</dbReference>
<evidence type="ECO:0000313" key="5">
    <source>
        <dbReference type="EMBL" id="CAF1580881.1"/>
    </source>
</evidence>
<accession>A0A815Z6N4</accession>
<evidence type="ECO:0000256" key="1">
    <source>
        <dbReference type="ARBA" id="ARBA00022729"/>
    </source>
</evidence>
<dbReference type="InterPro" id="IPR011042">
    <property type="entry name" value="6-blade_b-propeller_TolB-like"/>
</dbReference>
<keyword evidence="1" id="KW-0732">Signal</keyword>
<comment type="caution">
    <text evidence="5">The sequence shown here is derived from an EMBL/GenBank/DDBJ whole genome shotgun (WGS) entry which is preliminary data.</text>
</comment>
<keyword evidence="2" id="KW-0677">Repeat</keyword>
<protein>
    <submittedName>
        <fullName evidence="5">Uncharacterized protein</fullName>
    </submittedName>
</protein>
<dbReference type="Pfam" id="PF01436">
    <property type="entry name" value="NHL"/>
    <property type="match status" value="1"/>
</dbReference>
<keyword evidence="3" id="KW-0325">Glycoprotein</keyword>
<dbReference type="EMBL" id="CAJNOR010005951">
    <property type="protein sequence ID" value="CAF1580881.1"/>
    <property type="molecule type" value="Genomic_DNA"/>
</dbReference>
<dbReference type="CDD" id="cd05819">
    <property type="entry name" value="NHL"/>
    <property type="match status" value="1"/>
</dbReference>
<evidence type="ECO:0000313" key="6">
    <source>
        <dbReference type="Proteomes" id="UP000663828"/>
    </source>
</evidence>
<sequence>MDKMTTNEAQCFLCKKHTSTYSCRGCSNEFCLDDLMKHRQDLTGEFKTIINNYDQFRENLQQRKTNPQYYSLFKQINRWEKNSIEIIRRTAQQCRQIFLKENEKFLIDIEVKFNKLIKEIKEIEEENEVNETNLKDLKEKLTKISKEFNDSSEIFIEEDSQTFIKRISVKSRRKPKMKKWRQNGSTICGGNGRGDKSYQLSSPEGIFIDKHRNIFIADSGNDQIVRWKRNENQGTVVAGGNGRGNSLNQLDQQTDVIFDEQNNSIIIADFGNRRVMRWFLNTNQPEILIHSIDCWRLTMDKFGFVYVCDDEKHEVRRWKIGEKGEGTLVAGGNGKGDQLNQFNLPTFLFVDDEQSLYVSDFGNYRVMKWRKDAQEGIVAAGGNGRGNNLNQLNCPEGIIVDHEGRIYVADMYNHRIMRLCEGDEEGEIIVGGNRRGNEPNQLSYPRSLSFDGEGNLYVGDLENDRIEKFDLIS</sequence>
<dbReference type="Proteomes" id="UP000663828">
    <property type="component" value="Unassembled WGS sequence"/>
</dbReference>